<proteinExistence type="predicted"/>
<evidence type="ECO:0000313" key="4">
    <source>
        <dbReference type="EMBL" id="RXH42604.1"/>
    </source>
</evidence>
<accession>A0A4Q0QV07</accession>
<dbReference type="EMBL" id="RKMK01000005">
    <property type="protein sequence ID" value="RXH00950.1"/>
    <property type="molecule type" value="Genomic_DNA"/>
</dbReference>
<feature type="chain" id="PRO_5044607813" description="DUF1080 domain-containing protein" evidence="1">
    <location>
        <begin position="27"/>
        <end position="242"/>
    </location>
</feature>
<reference evidence="4 7" key="1">
    <citation type="submission" date="2015-04" db="EMBL/GenBank/DDBJ databases">
        <title>Comparative genomics of rhizobia nodulating Arachis hypogaea in China.</title>
        <authorList>
            <person name="Li Y."/>
        </authorList>
    </citation>
    <scope>NUCLEOTIDE SEQUENCE [LARGE SCALE GENOMIC DNA]</scope>
    <source>
        <strain evidence="4 7">CCBAU 51787</strain>
    </source>
</reference>
<evidence type="ECO:0000313" key="6">
    <source>
        <dbReference type="Proteomes" id="UP000290174"/>
    </source>
</evidence>
<dbReference type="AlphaFoldDB" id="A0A4Q0QV07"/>
<organism evidence="3 6">
    <name type="scientific">Bradyrhizobium zhanjiangense</name>
    <dbReference type="NCBI Taxonomy" id="1325107"/>
    <lineage>
        <taxon>Bacteria</taxon>
        <taxon>Pseudomonadati</taxon>
        <taxon>Pseudomonadota</taxon>
        <taxon>Alphaproteobacteria</taxon>
        <taxon>Hyphomicrobiales</taxon>
        <taxon>Nitrobacteraceae</taxon>
        <taxon>Bradyrhizobium</taxon>
    </lineage>
</organism>
<evidence type="ECO:0000313" key="3">
    <source>
        <dbReference type="EMBL" id="RXH00950.1"/>
    </source>
</evidence>
<dbReference type="InterPro" id="IPR013320">
    <property type="entry name" value="ConA-like_dom_sf"/>
</dbReference>
<feature type="signal peptide" evidence="1">
    <location>
        <begin position="1"/>
        <end position="26"/>
    </location>
</feature>
<dbReference type="Proteomes" id="UP000290565">
    <property type="component" value="Unassembled WGS sequence"/>
</dbReference>
<name>A0A4Q0QV07_9BRAD</name>
<evidence type="ECO:0000313" key="2">
    <source>
        <dbReference type="EMBL" id="RXG91117.1"/>
    </source>
</evidence>
<dbReference type="EMBL" id="RDRA01000015">
    <property type="protein sequence ID" value="RXG91117.1"/>
    <property type="molecule type" value="Genomic_DNA"/>
</dbReference>
<dbReference type="Gene3D" id="2.60.120.560">
    <property type="entry name" value="Exo-inulinase, domain 1"/>
    <property type="match status" value="1"/>
</dbReference>
<dbReference type="EMBL" id="LBJM01000004">
    <property type="protein sequence ID" value="RXH42604.1"/>
    <property type="molecule type" value="Genomic_DNA"/>
</dbReference>
<evidence type="ECO:0000313" key="7">
    <source>
        <dbReference type="Proteomes" id="UP000290565"/>
    </source>
</evidence>
<dbReference type="SUPFAM" id="SSF49899">
    <property type="entry name" value="Concanavalin A-like lectins/glucanases"/>
    <property type="match status" value="1"/>
</dbReference>
<dbReference type="RefSeq" id="WP_128933247.1">
    <property type="nucleotide sequence ID" value="NZ_LBJM01000004.1"/>
</dbReference>
<dbReference type="Proteomes" id="UP000290174">
    <property type="component" value="Unassembled WGS sequence"/>
</dbReference>
<sequence>MRSCKKLGMIILAAIGFAVPALPCLAAEPIKIDLSNETVGGEPKSLVPVVGFWRIEQDGGKKVLTVDGRQWKEGQSSAGIAEKARALYGERYAEFLDRVQAYAYYPYAVAPKIENFSDGEISVRFEGLSGRIDQGAGILFNLKPNGDYLTVRANCLENNIVLWKFENGKRSSVKWVRNTPTATRQWHDLKVRVKGTKVEGYLDGKLYLEHTLTQPVSGRIGLWSKADSHMYFADYTVAAGGN</sequence>
<comment type="caution">
    <text evidence="3">The sequence shown here is derived from an EMBL/GenBank/DDBJ whole genome shotgun (WGS) entry which is preliminary data.</text>
</comment>
<evidence type="ECO:0008006" key="8">
    <source>
        <dbReference type="Google" id="ProtNLM"/>
    </source>
</evidence>
<accession>A0A4V1L4T6</accession>
<protein>
    <recommendedName>
        <fullName evidence="8">DUF1080 domain-containing protein</fullName>
    </recommendedName>
</protein>
<evidence type="ECO:0000313" key="5">
    <source>
        <dbReference type="Proteomes" id="UP000289946"/>
    </source>
</evidence>
<dbReference type="Proteomes" id="UP000289946">
    <property type="component" value="Unassembled WGS sequence"/>
</dbReference>
<reference evidence="3 6" key="2">
    <citation type="submission" date="2018-11" db="EMBL/GenBank/DDBJ databases">
        <title>Bradyrhizobium sp. nov., isolated from effective nodules of peanut in China.</title>
        <authorList>
            <person name="Li Y."/>
        </authorList>
    </citation>
    <scope>NUCLEOTIDE SEQUENCE [LARGE SCALE GENOMIC DNA]</scope>
    <source>
        <strain evidence="3 6">CCBAU 51770</strain>
        <strain evidence="2 5">CCBAU 51781</strain>
    </source>
</reference>
<evidence type="ECO:0000256" key="1">
    <source>
        <dbReference type="SAM" id="SignalP"/>
    </source>
</evidence>
<keyword evidence="1" id="KW-0732">Signal</keyword>
<gene>
    <name evidence="3" type="ORF">EAS61_07865</name>
    <name evidence="2" type="ORF">EAS62_25720</name>
    <name evidence="4" type="ORF">XH94_01785</name>
</gene>
<keyword evidence="5" id="KW-1185">Reference proteome</keyword>